<dbReference type="InterPro" id="IPR027417">
    <property type="entry name" value="P-loop_NTPase"/>
</dbReference>
<organism evidence="2 3">
    <name type="scientific">Amycolatopsis oliviviridis</name>
    <dbReference type="NCBI Taxonomy" id="1471590"/>
    <lineage>
        <taxon>Bacteria</taxon>
        <taxon>Bacillati</taxon>
        <taxon>Actinomycetota</taxon>
        <taxon>Actinomycetes</taxon>
        <taxon>Pseudonocardiales</taxon>
        <taxon>Pseudonocardiaceae</taxon>
        <taxon>Amycolatopsis</taxon>
    </lineage>
</organism>
<dbReference type="SUPFAM" id="SSF48452">
    <property type="entry name" value="TPR-like"/>
    <property type="match status" value="2"/>
</dbReference>
<dbReference type="SUPFAM" id="SSF52540">
    <property type="entry name" value="P-loop containing nucleoside triphosphate hydrolases"/>
    <property type="match status" value="1"/>
</dbReference>
<dbReference type="PROSITE" id="PS50005">
    <property type="entry name" value="TPR"/>
    <property type="match status" value="1"/>
</dbReference>
<proteinExistence type="predicted"/>
<evidence type="ECO:0000313" key="3">
    <source>
        <dbReference type="Proteomes" id="UP000635387"/>
    </source>
</evidence>
<dbReference type="EMBL" id="BNAY01000002">
    <property type="protein sequence ID" value="GHH08851.1"/>
    <property type="molecule type" value="Genomic_DNA"/>
</dbReference>
<keyword evidence="1" id="KW-0802">TPR repeat</keyword>
<sequence length="882" mass="96625">MERRQQAVHRTIVIVDVEAFTDQRRTTPHQLVVREALYDALSQGFEVAGAPWSECHHEDRGDGVFVLAPAHIPKAPFIEVLPNALAAGLTQHNIAHPAEQRIRLRMALHAGEIVYDDHGATAESVNFTFRLLEAAPLRTALARSEGVLAVIVSKWFFDEVVRHSGEIDPATFRPARVLVKGTSAVGWIWLPDHRYPADLTYLASSRGRTEPELRQLPAAPRSFTGRAEELAVLTSVLEAAAEQSTTIVISAIFGTGGVGKTWLALHWAYQHLDLFPDGQLFVDLRGFAPEGQPLSPSAVVQGFLDTFGVDPARVPAELEAQAALYRSILADKRMLIVLDNARDTKQVIPLLPASPGCAVVITSRDRLAGLVAAHGARTIPVDVFSAAEAREMLVTRLGAARLNAEPEAVGELLSCCGGFPLALSIVAGRAEAHRDFPLAVLAAELRDETTRLGALDEGDPAASLPAVLSWSYAALSDDQAKIFELLGMAPGVDIDLTAAAVLTNLPAGRVSAELQALERASLIHQHVPGRWRMHDLIKLYADGQAERRHDQAAQDDALHRFVDFYVHTAHAADLLLDPDSQSIDLPAPHEGCSPRVMRNPQDALSWFNAEHLNLISVQQAALERRWFSSVWHLAWGMHAYHWWQGHIHSDVAVWETALTAVERLGEPLPLTLAHQMLIQAYSRQGDHGKALEHGRQALAGVDDVSVVYRAPVHHAAAHMWARQGELAKALDHAIQAMTFYREANRPIREAWALTMVASFAIKLGQNARGESACEEALALFREHAYPVGEAAVLNTLGELAFANGDYAEALAQFEDTLTLRRELGTTYASADTLDNIARTHVALGDKDKARESWLDALRLYQSQLRNDESSRVQKQLDLLDGS</sequence>
<accession>A0ABQ3L8M4</accession>
<dbReference type="Gene3D" id="3.40.50.300">
    <property type="entry name" value="P-loop containing nucleotide triphosphate hydrolases"/>
    <property type="match status" value="1"/>
</dbReference>
<dbReference type="InterPro" id="IPR019734">
    <property type="entry name" value="TPR_rpt"/>
</dbReference>
<dbReference type="Gene3D" id="3.30.70.1230">
    <property type="entry name" value="Nucleotide cyclase"/>
    <property type="match status" value="1"/>
</dbReference>
<dbReference type="PANTHER" id="PTHR47691:SF3">
    <property type="entry name" value="HTH-TYPE TRANSCRIPTIONAL REGULATOR RV0890C-RELATED"/>
    <property type="match status" value="1"/>
</dbReference>
<protein>
    <recommendedName>
        <fullName evidence="4">SARP family transcriptional regulator</fullName>
    </recommendedName>
</protein>
<dbReference type="PANTHER" id="PTHR47691">
    <property type="entry name" value="REGULATOR-RELATED"/>
    <property type="match status" value="1"/>
</dbReference>
<evidence type="ECO:0008006" key="4">
    <source>
        <dbReference type="Google" id="ProtNLM"/>
    </source>
</evidence>
<reference evidence="3" key="1">
    <citation type="journal article" date="2019" name="Int. J. Syst. Evol. Microbiol.">
        <title>The Global Catalogue of Microorganisms (GCM) 10K type strain sequencing project: providing services to taxonomists for standard genome sequencing and annotation.</title>
        <authorList>
            <consortium name="The Broad Institute Genomics Platform"/>
            <consortium name="The Broad Institute Genome Sequencing Center for Infectious Disease"/>
            <person name="Wu L."/>
            <person name="Ma J."/>
        </authorList>
    </citation>
    <scope>NUCLEOTIDE SEQUENCE [LARGE SCALE GENOMIC DNA]</scope>
    <source>
        <strain evidence="3">CGMCC 4.7683</strain>
    </source>
</reference>
<dbReference type="SMART" id="SM00028">
    <property type="entry name" value="TPR"/>
    <property type="match status" value="5"/>
</dbReference>
<dbReference type="Proteomes" id="UP000635387">
    <property type="component" value="Unassembled WGS sequence"/>
</dbReference>
<dbReference type="Pfam" id="PF13424">
    <property type="entry name" value="TPR_12"/>
    <property type="match status" value="1"/>
</dbReference>
<dbReference type="InterPro" id="IPR029787">
    <property type="entry name" value="Nucleotide_cyclase"/>
</dbReference>
<evidence type="ECO:0000313" key="2">
    <source>
        <dbReference type="EMBL" id="GHH08851.1"/>
    </source>
</evidence>
<dbReference type="PRINTS" id="PR00364">
    <property type="entry name" value="DISEASERSIST"/>
</dbReference>
<dbReference type="InterPro" id="IPR011990">
    <property type="entry name" value="TPR-like_helical_dom_sf"/>
</dbReference>
<gene>
    <name evidence="2" type="ORF">GCM10017790_16160</name>
</gene>
<evidence type="ECO:0000256" key="1">
    <source>
        <dbReference type="PROSITE-ProRule" id="PRU00339"/>
    </source>
</evidence>
<keyword evidence="3" id="KW-1185">Reference proteome</keyword>
<dbReference type="SUPFAM" id="SSF55073">
    <property type="entry name" value="Nucleotide cyclase"/>
    <property type="match status" value="1"/>
</dbReference>
<comment type="caution">
    <text evidence="2">The sequence shown here is derived from an EMBL/GenBank/DDBJ whole genome shotgun (WGS) entry which is preliminary data.</text>
</comment>
<feature type="repeat" description="TPR" evidence="1">
    <location>
        <begin position="790"/>
        <end position="823"/>
    </location>
</feature>
<dbReference type="Gene3D" id="1.25.40.10">
    <property type="entry name" value="Tetratricopeptide repeat domain"/>
    <property type="match status" value="1"/>
</dbReference>
<name>A0ABQ3L8M4_9PSEU</name>